<name>A0A9Q5HPY3_SANBA</name>
<keyword evidence="3" id="KW-1185">Reference proteome</keyword>
<accession>A0A9Q5HPY3</accession>
<dbReference type="OrthoDB" id="3224585at2759"/>
<feature type="compositionally biased region" description="Polar residues" evidence="1">
    <location>
        <begin position="104"/>
        <end position="114"/>
    </location>
</feature>
<evidence type="ECO:0000256" key="1">
    <source>
        <dbReference type="SAM" id="MobiDB-lite"/>
    </source>
</evidence>
<reference evidence="2" key="1">
    <citation type="submission" date="2016-06" db="EMBL/GenBank/DDBJ databases">
        <title>Draft Genome sequence of the fungus Inonotus baumii.</title>
        <authorList>
            <person name="Zhu H."/>
            <person name="Lin W."/>
        </authorList>
    </citation>
    <scope>NUCLEOTIDE SEQUENCE</scope>
    <source>
        <strain evidence="2">821</strain>
    </source>
</reference>
<dbReference type="Proteomes" id="UP000757232">
    <property type="component" value="Unassembled WGS sequence"/>
</dbReference>
<dbReference type="AlphaFoldDB" id="A0A9Q5HPY3"/>
<dbReference type="EMBL" id="LNZH02000217">
    <property type="protein sequence ID" value="OCB83848.1"/>
    <property type="molecule type" value="Genomic_DNA"/>
</dbReference>
<feature type="compositionally biased region" description="Basic and acidic residues" evidence="1">
    <location>
        <begin position="7"/>
        <end position="47"/>
    </location>
</feature>
<evidence type="ECO:0000313" key="2">
    <source>
        <dbReference type="EMBL" id="OCB83848.1"/>
    </source>
</evidence>
<gene>
    <name evidence="2" type="ORF">A7U60_g9053</name>
</gene>
<sequence length="114" mass="12440">MSGSYDKAPHAEVKPRSTDEARTLKKTDTVHGRPPVTDHDMHEDMMREPPNNVPDGAVPGFTTDGMKAPRKSDVEAEERGDPPLGLFEEEGVGRAKPLDVQTDLIDTSESTSRA</sequence>
<evidence type="ECO:0000313" key="3">
    <source>
        <dbReference type="Proteomes" id="UP000757232"/>
    </source>
</evidence>
<feature type="region of interest" description="Disordered" evidence="1">
    <location>
        <begin position="1"/>
        <end position="114"/>
    </location>
</feature>
<comment type="caution">
    <text evidence="2">The sequence shown here is derived from an EMBL/GenBank/DDBJ whole genome shotgun (WGS) entry which is preliminary data.</text>
</comment>
<protein>
    <submittedName>
        <fullName evidence="2">Uncharacterized protein</fullName>
    </submittedName>
</protein>
<feature type="compositionally biased region" description="Basic and acidic residues" evidence="1">
    <location>
        <begin position="70"/>
        <end position="81"/>
    </location>
</feature>
<proteinExistence type="predicted"/>
<organism evidence="2 3">
    <name type="scientific">Sanghuangporus baumii</name>
    <name type="common">Phellinus baumii</name>
    <dbReference type="NCBI Taxonomy" id="108892"/>
    <lineage>
        <taxon>Eukaryota</taxon>
        <taxon>Fungi</taxon>
        <taxon>Dikarya</taxon>
        <taxon>Basidiomycota</taxon>
        <taxon>Agaricomycotina</taxon>
        <taxon>Agaricomycetes</taxon>
        <taxon>Hymenochaetales</taxon>
        <taxon>Hymenochaetaceae</taxon>
        <taxon>Sanghuangporus</taxon>
    </lineage>
</organism>